<proteinExistence type="predicted"/>
<gene>
    <name evidence="2" type="ORF">JGS22_016085</name>
</gene>
<comment type="caution">
    <text evidence="2">The sequence shown here is derived from an EMBL/GenBank/DDBJ whole genome shotgun (WGS) entry which is preliminary data.</text>
</comment>
<name>A0A949JI73_9ACTN</name>
<keyword evidence="3" id="KW-1185">Reference proteome</keyword>
<dbReference type="EMBL" id="JAELVF020000001">
    <property type="protein sequence ID" value="MBU7599085.1"/>
    <property type="molecule type" value="Genomic_DNA"/>
</dbReference>
<dbReference type="PANTHER" id="PTHR30336">
    <property type="entry name" value="INNER MEMBRANE PROTEIN, PROBABLE PERMEASE"/>
    <property type="match status" value="1"/>
</dbReference>
<evidence type="ECO:0000259" key="1">
    <source>
        <dbReference type="Pfam" id="PF02698"/>
    </source>
</evidence>
<dbReference type="GO" id="GO:0005886">
    <property type="term" value="C:plasma membrane"/>
    <property type="evidence" value="ECO:0007669"/>
    <property type="project" value="TreeGrafter"/>
</dbReference>
<sequence length="201" mass="21516">MVFAVLALLPATWVRLSTEGKHSEPGEAPVAPVAVVFGAGLWDEEPSPHLAQRLDTAAQLYTAGRVRALLVTGDNSREEYDEPGAMRRYLLGRGVPADRIVADHAGFDTWDSCTRAKRIFGVDRALVVSQGFHVPRAVALCRAAGVDAHGVRAAEPPGGGRYVDRARELAAAVKAGFEAALTPDPRFLGPREQGVSRALRD</sequence>
<dbReference type="InterPro" id="IPR051599">
    <property type="entry name" value="Cell_Envelope_Assoc"/>
</dbReference>
<organism evidence="2 3">
    <name type="scientific">Streptomyces tardus</name>
    <dbReference type="NCBI Taxonomy" id="2780544"/>
    <lineage>
        <taxon>Bacteria</taxon>
        <taxon>Bacillati</taxon>
        <taxon>Actinomycetota</taxon>
        <taxon>Actinomycetes</taxon>
        <taxon>Kitasatosporales</taxon>
        <taxon>Streptomycetaceae</taxon>
        <taxon>Streptomyces</taxon>
    </lineage>
</organism>
<dbReference type="Proteomes" id="UP000694501">
    <property type="component" value="Unassembled WGS sequence"/>
</dbReference>
<dbReference type="InterPro" id="IPR003848">
    <property type="entry name" value="DUF218"/>
</dbReference>
<evidence type="ECO:0000313" key="3">
    <source>
        <dbReference type="Proteomes" id="UP000694501"/>
    </source>
</evidence>
<protein>
    <submittedName>
        <fullName evidence="2">YdcF family protein</fullName>
    </submittedName>
</protein>
<dbReference type="CDD" id="cd06259">
    <property type="entry name" value="YdcF-like"/>
    <property type="match status" value="1"/>
</dbReference>
<reference evidence="2" key="1">
    <citation type="submission" date="2021-06" db="EMBL/GenBank/DDBJ databases">
        <title>Sequencing of actinobacteria type strains.</title>
        <authorList>
            <person name="Nguyen G.-S."/>
            <person name="Wentzel A."/>
        </authorList>
    </citation>
    <scope>NUCLEOTIDE SEQUENCE</scope>
    <source>
        <strain evidence="2">P38-E01</strain>
    </source>
</reference>
<feature type="domain" description="DUF218" evidence="1">
    <location>
        <begin position="33"/>
        <end position="151"/>
    </location>
</feature>
<dbReference type="PANTHER" id="PTHR30336:SF6">
    <property type="entry name" value="INTEGRAL MEMBRANE PROTEIN"/>
    <property type="match status" value="1"/>
</dbReference>
<dbReference type="AlphaFoldDB" id="A0A949JI73"/>
<evidence type="ECO:0000313" key="2">
    <source>
        <dbReference type="EMBL" id="MBU7599085.1"/>
    </source>
</evidence>
<accession>A0A949JI73</accession>
<dbReference type="Pfam" id="PF02698">
    <property type="entry name" value="DUF218"/>
    <property type="match status" value="1"/>
</dbReference>